<organism evidence="1">
    <name type="scientific">marine metagenome</name>
    <dbReference type="NCBI Taxonomy" id="408172"/>
    <lineage>
        <taxon>unclassified sequences</taxon>
        <taxon>metagenomes</taxon>
        <taxon>ecological metagenomes</taxon>
    </lineage>
</organism>
<feature type="non-terminal residue" evidence="1">
    <location>
        <position position="1"/>
    </location>
</feature>
<name>A0A382QPN1_9ZZZZ</name>
<reference evidence="1" key="1">
    <citation type="submission" date="2018-05" db="EMBL/GenBank/DDBJ databases">
        <authorList>
            <person name="Lanie J.A."/>
            <person name="Ng W.-L."/>
            <person name="Kazmierczak K.M."/>
            <person name="Andrzejewski T.M."/>
            <person name="Davidsen T.M."/>
            <person name="Wayne K.J."/>
            <person name="Tettelin H."/>
            <person name="Glass J.I."/>
            <person name="Rusch D."/>
            <person name="Podicherti R."/>
            <person name="Tsui H.-C.T."/>
            <person name="Winkler M.E."/>
        </authorList>
    </citation>
    <scope>NUCLEOTIDE SEQUENCE</scope>
</reference>
<sequence length="25" mass="2943">SVVIFVSWSLIYHLCTELKLEATKY</sequence>
<proteinExistence type="predicted"/>
<dbReference type="EMBL" id="UINC01115339">
    <property type="protein sequence ID" value="SVC86291.1"/>
    <property type="molecule type" value="Genomic_DNA"/>
</dbReference>
<protein>
    <submittedName>
        <fullName evidence="1">Uncharacterized protein</fullName>
    </submittedName>
</protein>
<gene>
    <name evidence="1" type="ORF">METZ01_LOCUS339145</name>
</gene>
<evidence type="ECO:0000313" key="1">
    <source>
        <dbReference type="EMBL" id="SVC86291.1"/>
    </source>
</evidence>
<dbReference type="AlphaFoldDB" id="A0A382QPN1"/>
<accession>A0A382QPN1</accession>